<comment type="function">
    <text evidence="2">Decapping enzyme for NAD-capped RNAs: specifically hydrolyzes the nicotinamide adenine dinucleotide (NAD) cap from a subset of RNAs by removing the entire NAD moiety from the 5'-end of an NAD-capped RNA.</text>
</comment>
<comment type="cofactor">
    <cofactor evidence="2">
        <name>a divalent metal cation</name>
        <dbReference type="ChEBI" id="CHEBI:60240"/>
    </cofactor>
</comment>
<dbReference type="InterPro" id="IPR039039">
    <property type="entry name" value="RAI1-like_fam"/>
</dbReference>
<dbReference type="GO" id="GO:0005634">
    <property type="term" value="C:nucleus"/>
    <property type="evidence" value="ECO:0007669"/>
    <property type="project" value="UniProtKB-SubCell"/>
</dbReference>
<dbReference type="PANTHER" id="PTHR12395:SF26">
    <property type="entry name" value="DECAPPING NUCLEASE"/>
    <property type="match status" value="1"/>
</dbReference>
<dbReference type="GO" id="GO:0016787">
    <property type="term" value="F:hydrolase activity"/>
    <property type="evidence" value="ECO:0007669"/>
    <property type="project" value="UniProtKB-KW"/>
</dbReference>
<dbReference type="GO" id="GO:0003723">
    <property type="term" value="F:RNA binding"/>
    <property type="evidence" value="ECO:0007669"/>
    <property type="project" value="UniProtKB-KW"/>
</dbReference>
<keyword evidence="2" id="KW-0479">Metal-binding</keyword>
<protein>
    <recommendedName>
        <fullName evidence="2">Decapping nuclease</fullName>
        <ecNumber evidence="2">3.6.1.-</ecNumber>
    </recommendedName>
</protein>
<evidence type="ECO:0000256" key="2">
    <source>
        <dbReference type="RuleBase" id="RU367113"/>
    </source>
</evidence>
<keyword evidence="2" id="KW-0540">Nuclease</keyword>
<accession>A0AAE9JHC9</accession>
<gene>
    <name evidence="4" type="ORF">L5515_005778</name>
</gene>
<keyword evidence="2" id="KW-0547">Nucleotide-binding</keyword>
<evidence type="ECO:0000313" key="5">
    <source>
        <dbReference type="Proteomes" id="UP000829354"/>
    </source>
</evidence>
<dbReference type="PANTHER" id="PTHR12395">
    <property type="entry name" value="DOM-3 RELATED"/>
    <property type="match status" value="1"/>
</dbReference>
<comment type="subcellular location">
    <subcellularLocation>
        <location evidence="2">Nucleus</location>
    </subcellularLocation>
</comment>
<sequence>MYAAADVSLVGTFAKLADRTAVPGALPPRLNEDPSLYGHLTSGLDLTIGCEGYSDTRSLDSRFHSIFDYLCKTSQLSSSFKETIGADFLLTRKCLVDIGQAAYRAENTRIQAIRKKGVIFMCEIRKEYPSQPFGHKFEQYLTLNDRGLPHDKYERLTNDGCSKAVFRTTFTSGNKAIKVFYAAEMDAIDEERNFVELKTTSMSHDRWVQIASLSNYLQSFFGKIPYIICGRKPSFGNNVIYQVDKIQTADIPNYSGVHWKKEVCFQQIFNVLNAVKSRLQQDNEAVVFNLTQGTIYLETERAENCTFTDQAFLNYLN</sequence>
<keyword evidence="2" id="KW-0539">Nucleus</keyword>
<name>A0AAE9JHC9_CAEBR</name>
<reference evidence="4 5" key="1">
    <citation type="submission" date="2022-04" db="EMBL/GenBank/DDBJ databases">
        <title>Chromosome-level reference genomes for two strains of Caenorhabditis briggsae: an improved platform for comparative genomics.</title>
        <authorList>
            <person name="Stevens L."/>
            <person name="Andersen E."/>
        </authorList>
    </citation>
    <scope>NUCLEOTIDE SEQUENCE [LARGE SCALE GENOMIC DNA]</scope>
    <source>
        <strain evidence="4">VX34</strain>
        <tissue evidence="4">Whole-organism</tissue>
    </source>
</reference>
<dbReference type="Pfam" id="PF08652">
    <property type="entry name" value="RAI1"/>
    <property type="match status" value="1"/>
</dbReference>
<dbReference type="Proteomes" id="UP000829354">
    <property type="component" value="Chromosome V"/>
</dbReference>
<dbReference type="GO" id="GO:0000166">
    <property type="term" value="F:nucleotide binding"/>
    <property type="evidence" value="ECO:0007669"/>
    <property type="project" value="UniProtKB-KW"/>
</dbReference>
<evidence type="ECO:0000259" key="3">
    <source>
        <dbReference type="Pfam" id="PF08652"/>
    </source>
</evidence>
<keyword evidence="5" id="KW-1185">Reference proteome</keyword>
<dbReference type="GO" id="GO:0004518">
    <property type="term" value="F:nuclease activity"/>
    <property type="evidence" value="ECO:0007669"/>
    <property type="project" value="UniProtKB-KW"/>
</dbReference>
<comment type="similarity">
    <text evidence="1 2">Belongs to the DXO/Dom3Z family.</text>
</comment>
<keyword evidence="2" id="KW-0694">RNA-binding</keyword>
<proteinExistence type="inferred from homology"/>
<evidence type="ECO:0000313" key="4">
    <source>
        <dbReference type="EMBL" id="UMM31684.1"/>
    </source>
</evidence>
<dbReference type="EC" id="3.6.1.-" evidence="2"/>
<keyword evidence="2" id="KW-0378">Hydrolase</keyword>
<organism evidence="4 5">
    <name type="scientific">Caenorhabditis briggsae</name>
    <dbReference type="NCBI Taxonomy" id="6238"/>
    <lineage>
        <taxon>Eukaryota</taxon>
        <taxon>Metazoa</taxon>
        <taxon>Ecdysozoa</taxon>
        <taxon>Nematoda</taxon>
        <taxon>Chromadorea</taxon>
        <taxon>Rhabditida</taxon>
        <taxon>Rhabditina</taxon>
        <taxon>Rhabditomorpha</taxon>
        <taxon>Rhabditoidea</taxon>
        <taxon>Rhabditidae</taxon>
        <taxon>Peloderinae</taxon>
        <taxon>Caenorhabditis</taxon>
    </lineage>
</organism>
<dbReference type="GO" id="GO:0046872">
    <property type="term" value="F:metal ion binding"/>
    <property type="evidence" value="ECO:0007669"/>
    <property type="project" value="UniProtKB-KW"/>
</dbReference>
<dbReference type="EMBL" id="CP092624">
    <property type="protein sequence ID" value="UMM31684.1"/>
    <property type="molecule type" value="Genomic_DNA"/>
</dbReference>
<feature type="domain" description="RAI1-like" evidence="3">
    <location>
        <begin position="40"/>
        <end position="298"/>
    </location>
</feature>
<evidence type="ECO:0000256" key="1">
    <source>
        <dbReference type="ARBA" id="ARBA00006562"/>
    </source>
</evidence>
<dbReference type="AlphaFoldDB" id="A0AAE9JHC9"/>
<dbReference type="InterPro" id="IPR013961">
    <property type="entry name" value="RAI1"/>
</dbReference>